<protein>
    <submittedName>
        <fullName evidence="9 10">DUF323 domain-containing protein</fullName>
    </submittedName>
</protein>
<dbReference type="PANTHER" id="PTHR43397">
    <property type="entry name" value="ERGOTHIONEINE BIOSYNTHESIS PROTEIN 1"/>
    <property type="match status" value="1"/>
</dbReference>
<name>A0A179UUF2_BLAGS</name>
<sequence>MWVCVTRLPRFIHSTSFCHTFHHLSPSLIAEQQDFFIIFTFSLFHLQLTILQHIFFQSSAKMAPSKLSNVPIMDIHVNDLKDSLVNDIYAGLKPSHGGAKSLPTLLLYSTEGLRQFEDITYVDEYYLTNAEIEALTTHAAKIVNQLPENAQLLELGSGNLRKIKILLDEFERKQKAVEYFALDLSREELHRTFAEIPQGGYKYVRCRGLHGTYDDALIWLTRPENRRNPTCILSMGSSIGNFTRPEAAQFLNRFSKMLGPSDSMLIGIDSCQDPERVYKAYNDSQGVTRDFYMTGLSHANSILGFEAFKKEDWGVAGHYDVVSGAHMAYYVPNKDVTFDGVVLEKGEKIFFEQAFKYGPKDCKDLFQHAGLTPIAQFGNNTGEYYVHLLSSCALEMPTRAAQYAENVIPNVADFENLWKTWDMVTLSMIPQDDLLSKPIRLRNALIFYLGHIPAFLDIHLTRATDGTPTEPKHFQSMFERGIDPDVDNPELCHDHSDIPSEWPSLGEILAYRDAVRSRTLALLEKRTKDRRLAEALWIGFEHEAMHLETFLYMLLQSDKALPPPGVLRPNFESLARQSALESRENSWFTIPEQQISIGLDDPNEHVIPEHSFSWDNEKPKRNVNVSAFAAQARPITNGEYATYLEEHHITTIPATWIDLTPKTGDVKRNGYDSCNGYSTNGVRQSSTSATKKFLEKFAVRTVFGPVPLKWALNWPLMASYNELQGYAESVNCRIPTFEEVRSIYQYSAFLKSKQRNGATSLTNGHSNVPNGTVKTFDRSVEPAKDTHGNPRSPDHQPVQCPSADPMPVYIDLDENCNVGLKHWHPTPVTQNGDRLSGQGELGGVWEWTSTPLHAHEGFKAMDLYPGYSADFFDGKHNIVLGGSWATHPRIAGRTTFINWYQRKYIYVWAGARLVRDI</sequence>
<dbReference type="GO" id="GO:0032259">
    <property type="term" value="P:methylation"/>
    <property type="evidence" value="ECO:0007669"/>
    <property type="project" value="UniProtKB-KW"/>
</dbReference>
<keyword evidence="2" id="KW-0808">Transferase</keyword>
<dbReference type="InterPro" id="IPR016187">
    <property type="entry name" value="CTDL_fold"/>
</dbReference>
<dbReference type="Gene3D" id="3.90.1580.10">
    <property type="entry name" value="paralog of FGE (formylglycine-generating enzyme)"/>
    <property type="match status" value="1"/>
</dbReference>
<proteinExistence type="predicted"/>
<dbReference type="Proteomes" id="UP000002038">
    <property type="component" value="Unassembled WGS sequence"/>
</dbReference>
<dbReference type="GeneID" id="8503309"/>
<feature type="domain" description="DinB-like" evidence="8">
    <location>
        <begin position="426"/>
        <end position="549"/>
    </location>
</feature>
<organism evidence="9 11">
    <name type="scientific">Blastomyces gilchristii (strain SLH14081)</name>
    <name type="common">Blastomyces dermatitidis</name>
    <dbReference type="NCBI Taxonomy" id="559298"/>
    <lineage>
        <taxon>Eukaryota</taxon>
        <taxon>Fungi</taxon>
        <taxon>Dikarya</taxon>
        <taxon>Ascomycota</taxon>
        <taxon>Pezizomycotina</taxon>
        <taxon>Eurotiomycetes</taxon>
        <taxon>Eurotiomycetidae</taxon>
        <taxon>Onygenales</taxon>
        <taxon>Ajellomycetaceae</taxon>
        <taxon>Blastomyces</taxon>
    </lineage>
</organism>
<feature type="domain" description="Histidine-specific methyltransferase SAM-dependent" evidence="7">
    <location>
        <begin position="86"/>
        <end position="390"/>
    </location>
</feature>
<dbReference type="InterPro" id="IPR005532">
    <property type="entry name" value="SUMF_dom"/>
</dbReference>
<dbReference type="GO" id="GO:0008168">
    <property type="term" value="F:methyltransferase activity"/>
    <property type="evidence" value="ECO:0007669"/>
    <property type="project" value="UniProtKB-KW"/>
</dbReference>
<dbReference type="PANTHER" id="PTHR43397:SF1">
    <property type="entry name" value="ERGOTHIONEINE BIOSYNTHESIS PROTEIN 1"/>
    <property type="match status" value="1"/>
</dbReference>
<evidence type="ECO:0000313" key="11">
    <source>
        <dbReference type="Proteomes" id="UP000002038"/>
    </source>
</evidence>
<evidence type="ECO:0000256" key="4">
    <source>
        <dbReference type="ARBA" id="ARBA00023004"/>
    </source>
</evidence>
<dbReference type="InterPro" id="IPR024775">
    <property type="entry name" value="DinB-like"/>
</dbReference>
<dbReference type="SUPFAM" id="SSF109854">
    <property type="entry name" value="DinB/YfiT-like putative metalloenzymes"/>
    <property type="match status" value="1"/>
</dbReference>
<comment type="pathway">
    <text evidence="5">Amino-acid biosynthesis; ergothioneine biosynthesis.</text>
</comment>
<dbReference type="OrthoDB" id="659at2759"/>
<dbReference type="Pfam" id="PF12867">
    <property type="entry name" value="DinB_2"/>
    <property type="match status" value="1"/>
</dbReference>
<dbReference type="AlphaFoldDB" id="A0A179UUF2"/>
<evidence type="ECO:0000256" key="1">
    <source>
        <dbReference type="ARBA" id="ARBA00022603"/>
    </source>
</evidence>
<dbReference type="RefSeq" id="XP_031579455.1">
    <property type="nucleotide sequence ID" value="XM_031722628.1"/>
</dbReference>
<dbReference type="VEuPathDB" id="FungiDB:BDBG_06484"/>
<evidence type="ECO:0000259" key="6">
    <source>
        <dbReference type="Pfam" id="PF03781"/>
    </source>
</evidence>
<feature type="domain" description="Sulfatase-modifying factor enzyme-like" evidence="6">
    <location>
        <begin position="815"/>
        <end position="915"/>
    </location>
</feature>
<reference evidence="9" key="1">
    <citation type="submission" date="2009-02" db="EMBL/GenBank/DDBJ databases">
        <title>The Genome Sequence of Blastomyces dermatitidis strain SLH14081.</title>
        <authorList>
            <consortium name="The Broad Institute Genome Sequencing Platform"/>
            <consortium name="Broad Institute Microbial Sequencing Center."/>
            <person name="Champion M."/>
            <person name="Cuomo C."/>
            <person name="Ma L.-J."/>
            <person name="Henn M.R."/>
            <person name="Klein B."/>
            <person name="Goldman B."/>
            <person name="Young S."/>
            <person name="Kodira C.D."/>
            <person name="Zeng Q."/>
            <person name="Koehrsen M."/>
            <person name="Alvarado L."/>
            <person name="Berlin A.M."/>
            <person name="Heiman D.I."/>
            <person name="Hepburn T.A."/>
            <person name="Saif S."/>
            <person name="Shea T.D."/>
            <person name="Shenoy N."/>
            <person name="Sykes S."/>
            <person name="Galagan J."/>
            <person name="Nusbaum C."/>
            <person name="Birren B."/>
        </authorList>
    </citation>
    <scope>NUCLEOTIDE SEQUENCE</scope>
    <source>
        <strain evidence="9">SLH14081</strain>
    </source>
</reference>
<dbReference type="Gene3D" id="3.40.50.150">
    <property type="entry name" value="Vaccinia Virus protein VP39"/>
    <property type="match status" value="1"/>
</dbReference>
<evidence type="ECO:0000256" key="3">
    <source>
        <dbReference type="ARBA" id="ARBA00023002"/>
    </source>
</evidence>
<dbReference type="InterPro" id="IPR051128">
    <property type="entry name" value="EgtD_Methyltrsf_superfamily"/>
</dbReference>
<keyword evidence="1" id="KW-0489">Methyltransferase</keyword>
<dbReference type="SUPFAM" id="SSF56436">
    <property type="entry name" value="C-type lectin-like"/>
    <property type="match status" value="1"/>
</dbReference>
<dbReference type="NCBIfam" id="TIGR03439">
    <property type="entry name" value="methyl_EasF"/>
    <property type="match status" value="1"/>
</dbReference>
<evidence type="ECO:0000256" key="5">
    <source>
        <dbReference type="ARBA" id="ARBA00037882"/>
    </source>
</evidence>
<gene>
    <name evidence="9" type="ORF">BDBG_06484</name>
</gene>
<dbReference type="EMBL" id="GG657461">
    <property type="protein sequence ID" value="OAT10672.1"/>
    <property type="molecule type" value="Genomic_DNA"/>
</dbReference>
<dbReference type="InterPro" id="IPR017805">
    <property type="entry name" value="SAM_MeTrfase_EasF-type_put"/>
</dbReference>
<dbReference type="InterPro" id="IPR029063">
    <property type="entry name" value="SAM-dependent_MTases_sf"/>
</dbReference>
<dbReference type="Pfam" id="PF10017">
    <property type="entry name" value="Methyltransf_33"/>
    <property type="match status" value="1"/>
</dbReference>
<dbReference type="InterPro" id="IPR034660">
    <property type="entry name" value="DinB/YfiT-like"/>
</dbReference>
<evidence type="ECO:0000313" key="10">
    <source>
        <dbReference type="EMBL" id="OAT10672.1"/>
    </source>
</evidence>
<dbReference type="STRING" id="559298.A0A179UUF2"/>
<keyword evidence="3" id="KW-0560">Oxidoreductase</keyword>
<accession>A0A179UUF2</accession>
<dbReference type="KEGG" id="bgh:BDBG_06484"/>
<dbReference type="InterPro" id="IPR019257">
    <property type="entry name" value="MeTrfase_dom"/>
</dbReference>
<dbReference type="RefSeq" id="XP_002623045.2">
    <property type="nucleotide sequence ID" value="XM_002622999.2"/>
</dbReference>
<dbReference type="Pfam" id="PF03781">
    <property type="entry name" value="FGE-sulfatase"/>
    <property type="match status" value="2"/>
</dbReference>
<evidence type="ECO:0000259" key="7">
    <source>
        <dbReference type="Pfam" id="PF10017"/>
    </source>
</evidence>
<feature type="domain" description="Sulfatase-modifying factor enzyme-like" evidence="6">
    <location>
        <begin position="611"/>
        <end position="740"/>
    </location>
</feature>
<evidence type="ECO:0000256" key="2">
    <source>
        <dbReference type="ARBA" id="ARBA00022679"/>
    </source>
</evidence>
<evidence type="ECO:0000313" key="9">
    <source>
        <dbReference type="EMBL" id="OAT10671.1"/>
    </source>
</evidence>
<keyword evidence="4" id="KW-0408">Iron</keyword>
<evidence type="ECO:0000259" key="8">
    <source>
        <dbReference type="Pfam" id="PF12867"/>
    </source>
</evidence>
<keyword evidence="11" id="KW-1185">Reference proteome</keyword>
<reference evidence="11" key="2">
    <citation type="journal article" date="2015" name="PLoS Genet.">
        <title>The dynamic genome and transcriptome of the human fungal pathogen Blastomyces and close relative Emmonsia.</title>
        <authorList>
            <person name="Munoz J.F."/>
            <person name="Gauthier G.M."/>
            <person name="Desjardins C.A."/>
            <person name="Gallo J.E."/>
            <person name="Holder J."/>
            <person name="Sullivan T.D."/>
            <person name="Marty A.J."/>
            <person name="Carmen J.C."/>
            <person name="Chen Z."/>
            <person name="Ding L."/>
            <person name="Gujja S."/>
            <person name="Magrini V."/>
            <person name="Misas E."/>
            <person name="Mitreva M."/>
            <person name="Priest M."/>
            <person name="Saif S."/>
            <person name="Whiston E.A."/>
            <person name="Young S."/>
            <person name="Zeng Q."/>
            <person name="Goldman W.E."/>
            <person name="Mardis E.R."/>
            <person name="Taylor J.W."/>
            <person name="McEwen J.G."/>
            <person name="Clay O.K."/>
            <person name="Klein B.S."/>
            <person name="Cuomo C.A."/>
        </authorList>
    </citation>
    <scope>NUCLEOTIDE SEQUENCE [LARGE SCALE GENOMIC DNA]</scope>
    <source>
        <strain evidence="11">SLH14081</strain>
    </source>
</reference>
<dbReference type="InterPro" id="IPR042095">
    <property type="entry name" value="SUMF_sf"/>
</dbReference>
<dbReference type="EMBL" id="GG657461">
    <property type="protein sequence ID" value="OAT10671.1"/>
    <property type="molecule type" value="Genomic_DNA"/>
</dbReference>